<dbReference type="InterPro" id="IPR032640">
    <property type="entry name" value="AMPK1_CBM"/>
</dbReference>
<dbReference type="PATRIC" id="fig|1125725.3.peg.76"/>
<sequence length="596" mass="66437">MKKFCVFISVLLIFAVHVSADVSVKKLGDGNIEVTFFYGNPRAQEVVIAGDFTDWQNGALPMTKGEKGWTYVRIVPPGTVMKYKFISDGNWTEDLREPDKVDDGFGGHNGLVDVDVLVAAQSKSENAAAGAKRAGNLKFSTWSMLGYQMKWGDGTKDAKSDFDSAGLNLYSYLKISGEALPRLPMYIEVAVAEQKGFDNLYKRGKTDWADGWKNLLVDTIFDPIYYYGGQDKAKSYLGHLKMGLDTPYVNWTTGYKYAKLSPHQNVNWNTVDKEWEAGYNEVGGFNQFDFAPLFAKVLADTGVEADVVIAPNRSADRAGSQYGMYTYGWARFNIADFPQYIDLQYNGAYGKTYDRIFKEVMEHDIILGYQGIYGPVTVKANALWNRYGSYDNGDGTKTLYAPASSDVGLVDDNDNNFGNNSASNVNVSFGSDTVKATVGYRHRGIQANMMYVEQGADDHNNITDQLGFRNTQVIFGGADVMLLDNALTVGLDAQFTTVLNKDKDYYYDETTKFNNKDTALIKIKPHAAYDFNPYFDFPAKVDGYIRFDAVTKSDDEFKRKDKSAFIVAEAGVRYNQTFDTTVVKGLTATYAFDNLG</sequence>
<gene>
    <name evidence="4" type="ORF">HMPREF1325_1821</name>
</gene>
<protein>
    <recommendedName>
        <fullName evidence="3">AMP-activated protein kinase glycogen-binding domain-containing protein</fullName>
    </recommendedName>
</protein>
<dbReference type="EMBL" id="AUZJ01000002">
    <property type="protein sequence ID" value="ERF61932.1"/>
    <property type="molecule type" value="Genomic_DNA"/>
</dbReference>
<dbReference type="InterPro" id="IPR050827">
    <property type="entry name" value="CRP1_MDG1_kinase"/>
</dbReference>
<dbReference type="PANTHER" id="PTHR10343:SF84">
    <property type="entry name" value="5'-AMP-ACTIVATED PROTEIN KINASE SUBUNIT BETA-1"/>
    <property type="match status" value="1"/>
</dbReference>
<evidence type="ECO:0000256" key="2">
    <source>
        <dbReference type="SAM" id="SignalP"/>
    </source>
</evidence>
<dbReference type="Pfam" id="PF16561">
    <property type="entry name" value="AMPK1_CBM"/>
    <property type="match status" value="1"/>
</dbReference>
<dbReference type="CDD" id="cd02859">
    <property type="entry name" value="E_set_AMPKbeta_like_N"/>
    <property type="match status" value="1"/>
</dbReference>
<dbReference type="eggNOG" id="COG0296">
    <property type="taxonomic scope" value="Bacteria"/>
</dbReference>
<keyword evidence="2" id="KW-0732">Signal</keyword>
<dbReference type="Proteomes" id="UP000016412">
    <property type="component" value="Unassembled WGS sequence"/>
</dbReference>
<dbReference type="STRING" id="1125725.HMPREF1325_1821"/>
<dbReference type="AlphaFoldDB" id="U1FCK2"/>
<evidence type="ECO:0000259" key="3">
    <source>
        <dbReference type="Pfam" id="PF16561"/>
    </source>
</evidence>
<dbReference type="InterPro" id="IPR013783">
    <property type="entry name" value="Ig-like_fold"/>
</dbReference>
<accession>U1FCK2</accession>
<dbReference type="SUPFAM" id="SSF81296">
    <property type="entry name" value="E set domains"/>
    <property type="match status" value="1"/>
</dbReference>
<feature type="domain" description="AMP-activated protein kinase glycogen-binding" evidence="3">
    <location>
        <begin position="42"/>
        <end position="115"/>
    </location>
</feature>
<reference evidence="4 5" key="1">
    <citation type="submission" date="2013-08" db="EMBL/GenBank/DDBJ databases">
        <authorList>
            <person name="Durkin A.S."/>
            <person name="Haft D.R."/>
            <person name="McCorrison J."/>
            <person name="Torralba M."/>
            <person name="Gillis M."/>
            <person name="Haft D.H."/>
            <person name="Methe B."/>
            <person name="Sutton G."/>
            <person name="Nelson K.E."/>
        </authorList>
    </citation>
    <scope>NUCLEOTIDE SEQUENCE [LARGE SCALE GENOMIC DNA]</scope>
    <source>
        <strain evidence="4 5">VPI DR56BR1116</strain>
    </source>
</reference>
<feature type="signal peptide" evidence="2">
    <location>
        <begin position="1"/>
        <end position="20"/>
    </location>
</feature>
<name>U1FCK2_TRESO</name>
<dbReference type="PANTHER" id="PTHR10343">
    <property type="entry name" value="5'-AMP-ACTIVATED PROTEIN KINASE , BETA SUBUNIT"/>
    <property type="match status" value="1"/>
</dbReference>
<evidence type="ECO:0000256" key="1">
    <source>
        <dbReference type="ARBA" id="ARBA00010926"/>
    </source>
</evidence>
<comment type="caution">
    <text evidence="4">The sequence shown here is derived from an EMBL/GenBank/DDBJ whole genome shotgun (WGS) entry which is preliminary data.</text>
</comment>
<evidence type="ECO:0000313" key="4">
    <source>
        <dbReference type="EMBL" id="ERF61932.1"/>
    </source>
</evidence>
<dbReference type="InterPro" id="IPR014756">
    <property type="entry name" value="Ig_E-set"/>
</dbReference>
<organism evidence="4 5">
    <name type="scientific">Treponema socranskii subsp. socranskii VPI DR56BR1116 = ATCC 35536</name>
    <dbReference type="NCBI Taxonomy" id="1125725"/>
    <lineage>
        <taxon>Bacteria</taxon>
        <taxon>Pseudomonadati</taxon>
        <taxon>Spirochaetota</taxon>
        <taxon>Spirochaetia</taxon>
        <taxon>Spirochaetales</taxon>
        <taxon>Treponemataceae</taxon>
        <taxon>Treponema</taxon>
    </lineage>
</organism>
<dbReference type="Gene3D" id="2.60.40.10">
    <property type="entry name" value="Immunoglobulins"/>
    <property type="match status" value="1"/>
</dbReference>
<feature type="chain" id="PRO_5004610887" description="AMP-activated protein kinase glycogen-binding domain-containing protein" evidence="2">
    <location>
        <begin position="21"/>
        <end position="596"/>
    </location>
</feature>
<dbReference type="RefSeq" id="WP_021329196.1">
    <property type="nucleotide sequence ID" value="NZ_AUZJ01000002.1"/>
</dbReference>
<evidence type="ECO:0000313" key="5">
    <source>
        <dbReference type="Proteomes" id="UP000016412"/>
    </source>
</evidence>
<comment type="similarity">
    <text evidence="1">Belongs to the 5'-AMP-activated protein kinase beta subunit family.</text>
</comment>
<dbReference type="OrthoDB" id="355606at2"/>
<proteinExistence type="inferred from homology"/>